<dbReference type="GO" id="GO:0005737">
    <property type="term" value="C:cytoplasm"/>
    <property type="evidence" value="ECO:0007669"/>
    <property type="project" value="EnsemblFungi"/>
</dbReference>
<evidence type="ECO:0000313" key="5">
    <source>
        <dbReference type="EMBL" id="CCC71405.1"/>
    </source>
</evidence>
<dbReference type="Gene3D" id="3.30.70.330">
    <property type="match status" value="1"/>
</dbReference>
<dbReference type="SMART" id="SM00360">
    <property type="entry name" value="RRM"/>
    <property type="match status" value="1"/>
</dbReference>
<evidence type="ECO:0000259" key="4">
    <source>
        <dbReference type="PROSITE" id="PS50102"/>
    </source>
</evidence>
<feature type="compositionally biased region" description="Polar residues" evidence="3">
    <location>
        <begin position="763"/>
        <end position="779"/>
    </location>
</feature>
<reference key="2">
    <citation type="submission" date="2011-08" db="EMBL/GenBank/DDBJ databases">
        <title>Genome sequence of Naumovozyma castellii.</title>
        <authorList>
            <person name="Gordon J.L."/>
            <person name="Armisen D."/>
            <person name="Proux-Wera E."/>
            <person name="OhEigeartaigh S.S."/>
            <person name="Byrne K.P."/>
            <person name="Wolfe K.H."/>
        </authorList>
    </citation>
    <scope>NUCLEOTIDE SEQUENCE</scope>
    <source>
        <strain>Type strain:CBS 4309</strain>
    </source>
</reference>
<dbReference type="InterPro" id="IPR012677">
    <property type="entry name" value="Nucleotide-bd_a/b_plait_sf"/>
</dbReference>
<feature type="compositionally biased region" description="Acidic residues" evidence="3">
    <location>
        <begin position="57"/>
        <end position="69"/>
    </location>
</feature>
<feature type="compositionally biased region" description="Basic and acidic residues" evidence="3">
    <location>
        <begin position="262"/>
        <end position="288"/>
    </location>
</feature>
<feature type="region of interest" description="Disordered" evidence="3">
    <location>
        <begin position="725"/>
        <end position="787"/>
    </location>
</feature>
<dbReference type="OMA" id="NKITEMH"/>
<dbReference type="GO" id="GO:0031124">
    <property type="term" value="P:mRNA 3'-end processing"/>
    <property type="evidence" value="ECO:0007669"/>
    <property type="project" value="EnsemblFungi"/>
</dbReference>
<dbReference type="GO" id="GO:0001068">
    <property type="term" value="F:transcription regulatory region RNA binding"/>
    <property type="evidence" value="ECO:0007669"/>
    <property type="project" value="EnsemblFungi"/>
</dbReference>
<gene>
    <name evidence="5" type="primary">NCAS0H00950</name>
    <name evidence="5" type="ordered locus">NCAS_0H00950</name>
</gene>
<dbReference type="InterPro" id="IPR051186">
    <property type="entry name" value="RRM_HNRPC/RALY_subfam"/>
</dbReference>
<evidence type="ECO:0000256" key="2">
    <source>
        <dbReference type="PROSITE-ProRule" id="PRU00176"/>
    </source>
</evidence>
<dbReference type="GO" id="GO:0071041">
    <property type="term" value="P:antisense RNA transcript catabolic process"/>
    <property type="evidence" value="ECO:0007669"/>
    <property type="project" value="EnsemblFungi"/>
</dbReference>
<sequence>MIRRPKQPVHKHKQTIMSANELKETDMNTEEGQEQQIESVPEAPESSNVAATQENKESEEDDSADDDENTNLYSDDNNGNSGDDADNSESVATEQDNKDKDAPSEDDDDEDDASDSDESEEATSDVADQDEADSETESNEAANASDNGDEDESSEEQDETSEQAEPINNEEKNTSETVNTEDTPADDTENVDHHLLHKQANYIMESGMLNRPEFQNLDDKQKITAIVNLLNSNPITQLNITKPDAIENVIPPPKPTMTVNEETQRPLSDAERRRLAPRPDLRNPMTPEERERYSVYLRGENKITEMHNIPAKSRLFIGNLPLKNVSKEDLFRIFSPYGHILQINIKNAFGFIQYNNPQSVKDAIELESDEINFDKKLILEVSSSNSRPQFDHGDHGTNSSTTFISSAKRPFDNDEEDDTANMYNDIGVKRSKKRVPSCVIYVKRTADRNYANDVFKKFKDRTSLETDMIFLRPRMDLRKLVNDAAYDGVWGVIFINKTHNVDIQTFYEGPHGETKFDEYVGVSVDDAVAIFINLKTSRNNIRPPMGSQYNYDNQMNMGGPPPQGPAHQQGYYNSYGMPPQQGPPPPQQNYYSNYSAPPPQQQGYNAPPMDQGYGRYQGGMPPQQQMGQGYGRYQNSSMAPPPPQQQQPPPPMQASQQNQLTNLLGNTSNTSNPNPMDQQQLLSAIQNLPPNVVSSLLAAAQQQQQQQQQPQTQQQLIGLIQSMQNQPPQQQTGYPQLNQASPPPPMGNNYASQKISPPPSEQPAPTQQSPPGNNVQSLLDSLAKLQK</sequence>
<dbReference type="GO" id="GO:0035649">
    <property type="term" value="C:Nrd1 complex"/>
    <property type="evidence" value="ECO:0007669"/>
    <property type="project" value="EnsemblFungi"/>
</dbReference>
<organism evidence="5 6">
    <name type="scientific">Naumovozyma castellii</name>
    <name type="common">Yeast</name>
    <name type="synonym">Saccharomyces castellii</name>
    <dbReference type="NCBI Taxonomy" id="27288"/>
    <lineage>
        <taxon>Eukaryota</taxon>
        <taxon>Fungi</taxon>
        <taxon>Dikarya</taxon>
        <taxon>Ascomycota</taxon>
        <taxon>Saccharomycotina</taxon>
        <taxon>Saccharomycetes</taxon>
        <taxon>Saccharomycetales</taxon>
        <taxon>Saccharomycetaceae</taxon>
        <taxon>Naumovozyma</taxon>
    </lineage>
</organism>
<feature type="compositionally biased region" description="Basic residues" evidence="3">
    <location>
        <begin position="1"/>
        <end position="14"/>
    </location>
</feature>
<dbReference type="OrthoDB" id="10044938at2759"/>
<feature type="compositionally biased region" description="Low complexity" evidence="3">
    <location>
        <begin position="725"/>
        <end position="736"/>
    </location>
</feature>
<feature type="compositionally biased region" description="Pro residues" evidence="3">
    <location>
        <begin position="639"/>
        <end position="652"/>
    </location>
</feature>
<name>G0VIS8_NAUCA</name>
<dbReference type="InParanoid" id="G0VIS8"/>
<dbReference type="SUPFAM" id="SSF54928">
    <property type="entry name" value="RNA-binding domain, RBD"/>
    <property type="match status" value="1"/>
</dbReference>
<dbReference type="AlphaFoldDB" id="G0VIS8"/>
<dbReference type="InterPro" id="IPR036621">
    <property type="entry name" value="Anticodon-bd_dom_sf"/>
</dbReference>
<feature type="domain" description="RRM" evidence="4">
    <location>
        <begin position="313"/>
        <end position="384"/>
    </location>
</feature>
<protein>
    <recommendedName>
        <fullName evidence="4">RRM domain-containing protein</fullName>
    </recommendedName>
</protein>
<dbReference type="HOGENOM" id="CLU_016358_0_0_1"/>
<feature type="region of interest" description="Disordered" evidence="3">
    <location>
        <begin position="542"/>
        <end position="656"/>
    </location>
</feature>
<dbReference type="InterPro" id="IPR000504">
    <property type="entry name" value="RRM_dom"/>
</dbReference>
<evidence type="ECO:0000256" key="3">
    <source>
        <dbReference type="SAM" id="MobiDB-lite"/>
    </source>
</evidence>
<dbReference type="GO" id="GO:0031126">
    <property type="term" value="P:sno(s)RNA 3'-end processing"/>
    <property type="evidence" value="ECO:0007669"/>
    <property type="project" value="EnsemblFungi"/>
</dbReference>
<dbReference type="Pfam" id="PF00076">
    <property type="entry name" value="RRM_1"/>
    <property type="match status" value="1"/>
</dbReference>
<dbReference type="PANTHER" id="PTHR13968">
    <property type="entry name" value="HETEROGENEOUS NUCLEAR RIBONUCLEOPROTEIN"/>
    <property type="match status" value="1"/>
</dbReference>
<evidence type="ECO:0000256" key="1">
    <source>
        <dbReference type="ARBA" id="ARBA00022884"/>
    </source>
</evidence>
<dbReference type="RefSeq" id="XP_003677754.1">
    <property type="nucleotide sequence ID" value="XM_003677706.1"/>
</dbReference>
<reference evidence="5 6" key="1">
    <citation type="journal article" date="2011" name="Proc. Natl. Acad. Sci. U.S.A.">
        <title>Evolutionary erosion of yeast sex chromosomes by mating-type switching accidents.</title>
        <authorList>
            <person name="Gordon J.L."/>
            <person name="Armisen D."/>
            <person name="Proux-Wera E."/>
            <person name="Oheigeartaigh S.S."/>
            <person name="Byrne K.P."/>
            <person name="Wolfe K.H."/>
        </authorList>
    </citation>
    <scope>NUCLEOTIDE SEQUENCE [LARGE SCALE GENOMIC DNA]</scope>
    <source>
        <strain evidence="6">ATCC 76901 / BCRC 22586 / CBS 4309 / NBRC 1992 / NRRL Y-12630</strain>
    </source>
</reference>
<feature type="compositionally biased region" description="Low complexity" evidence="3">
    <location>
        <begin position="611"/>
        <end position="638"/>
    </location>
</feature>
<dbReference type="GO" id="GO:0005634">
    <property type="term" value="C:nucleus"/>
    <property type="evidence" value="ECO:0007669"/>
    <property type="project" value="EnsemblFungi"/>
</dbReference>
<feature type="compositionally biased region" description="Acidic residues" evidence="3">
    <location>
        <begin position="147"/>
        <end position="162"/>
    </location>
</feature>
<dbReference type="KEGG" id="ncs:NCAS_0H00950"/>
<dbReference type="PROSITE" id="PS50102">
    <property type="entry name" value="RRM"/>
    <property type="match status" value="1"/>
</dbReference>
<proteinExistence type="predicted"/>
<dbReference type="STRING" id="1064592.G0VIS8"/>
<feature type="region of interest" description="Disordered" evidence="3">
    <location>
        <begin position="385"/>
        <end position="418"/>
    </location>
</feature>
<feature type="region of interest" description="Disordered" evidence="3">
    <location>
        <begin position="1"/>
        <end position="190"/>
    </location>
</feature>
<dbReference type="GO" id="GO:0030847">
    <property type="term" value="P:termination of RNA polymerase II transcription, exosome-dependent"/>
    <property type="evidence" value="ECO:0007669"/>
    <property type="project" value="EnsemblFungi"/>
</dbReference>
<dbReference type="eggNOG" id="KOG0118">
    <property type="taxonomic scope" value="Eukaryota"/>
</dbReference>
<keyword evidence="1 2" id="KW-0694">RNA-binding</keyword>
<dbReference type="InterPro" id="IPR035979">
    <property type="entry name" value="RBD_domain_sf"/>
</dbReference>
<dbReference type="Gene3D" id="3.40.50.800">
    <property type="entry name" value="Anticodon-binding domain"/>
    <property type="match status" value="1"/>
</dbReference>
<dbReference type="SUPFAM" id="SSF52954">
    <property type="entry name" value="Class II aaRS ABD-related"/>
    <property type="match status" value="1"/>
</dbReference>
<dbReference type="GeneID" id="96905084"/>
<dbReference type="PANTHER" id="PTHR13968:SF26">
    <property type="entry name" value="RRM DOMAIN-CONTAINING PROTEIN"/>
    <property type="match status" value="1"/>
</dbReference>
<dbReference type="Proteomes" id="UP000001640">
    <property type="component" value="Chromosome 8"/>
</dbReference>
<dbReference type="EMBL" id="HE576759">
    <property type="protein sequence ID" value="CCC71405.1"/>
    <property type="molecule type" value="Genomic_DNA"/>
</dbReference>
<dbReference type="GO" id="GO:0071028">
    <property type="term" value="P:nuclear mRNA surveillance"/>
    <property type="evidence" value="ECO:0007669"/>
    <property type="project" value="EnsemblFungi"/>
</dbReference>
<dbReference type="GO" id="GO:0034472">
    <property type="term" value="P:snRNA 3'-end processing"/>
    <property type="evidence" value="ECO:0007669"/>
    <property type="project" value="EnsemblFungi"/>
</dbReference>
<keyword evidence="6" id="KW-1185">Reference proteome</keyword>
<accession>G0VIS8</accession>
<feature type="region of interest" description="Disordered" evidence="3">
    <location>
        <begin position="246"/>
        <end position="288"/>
    </location>
</feature>
<dbReference type="GO" id="GO:0042780">
    <property type="term" value="P:tRNA 3'-end processing"/>
    <property type="evidence" value="ECO:0007669"/>
    <property type="project" value="EnsemblFungi"/>
</dbReference>
<feature type="compositionally biased region" description="Acidic residues" evidence="3">
    <location>
        <begin position="104"/>
        <end position="138"/>
    </location>
</feature>
<feature type="compositionally biased region" description="Polar residues" evidence="3">
    <location>
        <begin position="396"/>
        <end position="405"/>
    </location>
</feature>
<evidence type="ECO:0000313" key="6">
    <source>
        <dbReference type="Proteomes" id="UP000001640"/>
    </source>
</evidence>
<dbReference type="GO" id="GO:0071034">
    <property type="term" value="P:CUT catabolic process"/>
    <property type="evidence" value="ECO:0007669"/>
    <property type="project" value="EnsemblFungi"/>
</dbReference>
<dbReference type="FunCoup" id="G0VIS8">
    <property type="interactions" value="397"/>
</dbReference>